<gene>
    <name evidence="7" type="ORF">BJI67_04000</name>
</gene>
<dbReference type="CDD" id="cd00880">
    <property type="entry name" value="Era_like"/>
    <property type="match status" value="1"/>
</dbReference>
<dbReference type="InterPro" id="IPR021147">
    <property type="entry name" value="DUF697"/>
</dbReference>
<dbReference type="EMBL" id="CP017448">
    <property type="protein sequence ID" value="AOV16345.1"/>
    <property type="molecule type" value="Genomic_DNA"/>
</dbReference>
<dbReference type="Proteomes" id="UP000095342">
    <property type="component" value="Chromosome"/>
</dbReference>
<evidence type="ECO:0000256" key="2">
    <source>
        <dbReference type="ARBA" id="ARBA00022692"/>
    </source>
</evidence>
<dbReference type="GO" id="GO:0030488">
    <property type="term" value="P:tRNA methylation"/>
    <property type="evidence" value="ECO:0007669"/>
    <property type="project" value="TreeGrafter"/>
</dbReference>
<dbReference type="GO" id="GO:0002098">
    <property type="term" value="P:tRNA wobble uridine modification"/>
    <property type="evidence" value="ECO:0007669"/>
    <property type="project" value="TreeGrafter"/>
</dbReference>
<dbReference type="AlphaFoldDB" id="A0A1D8K5X9"/>
<organism evidence="7 8">
    <name type="scientific">Acidihalobacter aeolianus</name>
    <dbReference type="NCBI Taxonomy" id="2792603"/>
    <lineage>
        <taxon>Bacteria</taxon>
        <taxon>Pseudomonadati</taxon>
        <taxon>Pseudomonadota</taxon>
        <taxon>Gammaproteobacteria</taxon>
        <taxon>Chromatiales</taxon>
        <taxon>Ectothiorhodospiraceae</taxon>
        <taxon>Acidihalobacter</taxon>
    </lineage>
</organism>
<sequence>MNLTPRLRQLLALGLLLVLLLALLLSLAITDLALRVWQRLSALPPWVYVTYGVLLVVFLGAGFWLLYRLLRSPRRASADLSDAPLDETGLEARLQAAEARGIDVAAARSELAELGARRATGHLYVALFGEVSVGKSSLIRALIPGAEAEVGVEAGVTREVRHYRWQSPAGDALVLADVPGIGEVGGELDELAAEEARRAQLVVYVTDGDLTRSQQTVLERLAALRKPLLLALNKSDRYSAAELETVAARLRERLAAADVAAPVVAVSAGAQREVLRALPDGGETRELRTGPPEVEALRDALQRAVDGDPQLLERLRDGAIFALAAERLAVAERDWRRQAADRVIRSSSRKAALAALATVAPGADVLVQGYIGTALVRELCELYEIPVQTIDIQQFLKSVQTRVGRVMPLVLSVVGNGLKAFPGLGTVVGGVVQAIAYGLIFDALGRALARTLETRGRLNQTAVDQAFREVLGEDLEARARRLAEWLVKNQRGRGD</sequence>
<feature type="domain" description="G" evidence="6">
    <location>
        <begin position="125"/>
        <end position="234"/>
    </location>
</feature>
<evidence type="ECO:0000256" key="4">
    <source>
        <dbReference type="ARBA" id="ARBA00023136"/>
    </source>
</evidence>
<accession>A0A1D8K5X9</accession>
<keyword evidence="4 5" id="KW-0472">Membrane</keyword>
<dbReference type="PANTHER" id="PTHR42714">
    <property type="entry name" value="TRNA MODIFICATION GTPASE GTPBP3"/>
    <property type="match status" value="1"/>
</dbReference>
<keyword evidence="2 5" id="KW-0812">Transmembrane</keyword>
<dbReference type="Pfam" id="PF01926">
    <property type="entry name" value="MMR_HSR1"/>
    <property type="match status" value="1"/>
</dbReference>
<dbReference type="InterPro" id="IPR006073">
    <property type="entry name" value="GTP-bd"/>
</dbReference>
<keyword evidence="8" id="KW-1185">Reference proteome</keyword>
<evidence type="ECO:0000256" key="5">
    <source>
        <dbReference type="SAM" id="Phobius"/>
    </source>
</evidence>
<feature type="transmembrane region" description="Helical" evidence="5">
    <location>
        <begin position="46"/>
        <end position="67"/>
    </location>
</feature>
<dbReference type="GO" id="GO:0016020">
    <property type="term" value="C:membrane"/>
    <property type="evidence" value="ECO:0007669"/>
    <property type="project" value="UniProtKB-SubCell"/>
</dbReference>
<reference evidence="7 8" key="1">
    <citation type="submission" date="2016-09" db="EMBL/GenBank/DDBJ databases">
        <title>Acidihalobacter prosperus V6 (DSM14174).</title>
        <authorList>
            <person name="Khaleque H.N."/>
            <person name="Ramsay J.P."/>
            <person name="Murphy R.J.T."/>
            <person name="Kaksonen A.H."/>
            <person name="Boxall N.J."/>
            <person name="Watkin E.L.J."/>
        </authorList>
    </citation>
    <scope>NUCLEOTIDE SEQUENCE [LARGE SCALE GENOMIC DNA]</scope>
    <source>
        <strain evidence="7 8">V6</strain>
    </source>
</reference>
<dbReference type="GO" id="GO:0005525">
    <property type="term" value="F:GTP binding"/>
    <property type="evidence" value="ECO:0007669"/>
    <property type="project" value="InterPro"/>
</dbReference>
<proteinExistence type="predicted"/>
<name>A0A1D8K5X9_9GAMM</name>
<protein>
    <recommendedName>
        <fullName evidence="6">G domain-containing protein</fullName>
    </recommendedName>
</protein>
<dbReference type="Gene3D" id="3.40.50.300">
    <property type="entry name" value="P-loop containing nucleotide triphosphate hydrolases"/>
    <property type="match status" value="1"/>
</dbReference>
<dbReference type="Pfam" id="PF05128">
    <property type="entry name" value="DUF697"/>
    <property type="match status" value="1"/>
</dbReference>
<dbReference type="PANTHER" id="PTHR42714:SF2">
    <property type="entry name" value="TRNA MODIFICATION GTPASE GTPBP3, MITOCHONDRIAL"/>
    <property type="match status" value="1"/>
</dbReference>
<keyword evidence="3 5" id="KW-1133">Transmembrane helix</keyword>
<evidence type="ECO:0000256" key="3">
    <source>
        <dbReference type="ARBA" id="ARBA00022989"/>
    </source>
</evidence>
<dbReference type="InterPro" id="IPR027417">
    <property type="entry name" value="P-loop_NTPase"/>
</dbReference>
<dbReference type="SUPFAM" id="SSF52540">
    <property type="entry name" value="P-loop containing nucleoside triphosphate hydrolases"/>
    <property type="match status" value="1"/>
</dbReference>
<evidence type="ECO:0000259" key="6">
    <source>
        <dbReference type="Pfam" id="PF01926"/>
    </source>
</evidence>
<dbReference type="RefSeq" id="WP_070071938.1">
    <property type="nucleotide sequence ID" value="NZ_CP017448.1"/>
</dbReference>
<evidence type="ECO:0000313" key="8">
    <source>
        <dbReference type="Proteomes" id="UP000095342"/>
    </source>
</evidence>
<comment type="subcellular location">
    <subcellularLocation>
        <location evidence="1">Membrane</location>
        <topology evidence="1">Multi-pass membrane protein</topology>
    </subcellularLocation>
</comment>
<evidence type="ECO:0000256" key="1">
    <source>
        <dbReference type="ARBA" id="ARBA00004141"/>
    </source>
</evidence>
<dbReference type="KEGG" id="aaeo:BJI67_04000"/>
<evidence type="ECO:0000313" key="7">
    <source>
        <dbReference type="EMBL" id="AOV16345.1"/>
    </source>
</evidence>
<dbReference type="GO" id="GO:0005737">
    <property type="term" value="C:cytoplasm"/>
    <property type="evidence" value="ECO:0007669"/>
    <property type="project" value="TreeGrafter"/>
</dbReference>